<evidence type="ECO:0000256" key="1">
    <source>
        <dbReference type="ARBA" id="ARBA00004123"/>
    </source>
</evidence>
<keyword evidence="4" id="KW-0508">mRNA splicing</keyword>
<evidence type="ECO:0000256" key="5">
    <source>
        <dbReference type="ARBA" id="ARBA00023242"/>
    </source>
</evidence>
<comment type="caution">
    <text evidence="6">The sequence shown here is derived from an EMBL/GenBank/DDBJ whole genome shotgun (WGS) entry which is preliminary data.</text>
</comment>
<dbReference type="AlphaFoldDB" id="A0A812NM78"/>
<gene>
    <name evidence="6" type="primary">YLS8</name>
    <name evidence="6" type="ORF">SNAT2548_LOCUS16395</name>
</gene>
<keyword evidence="5" id="KW-0539">Nucleus</keyword>
<sequence length="142" mass="15826">MAAPLQRLSSTYLVEQAVLGEQSKVVCLRFGQDFSPECMKMDEVLSSAAQAVEPACSIYAVDMREVPECVSEFQLTAPAQLIFFFRGKPLDLDLGSGPQKKVEFTLSSRQEFLDLAEAVCRGAQQGMQLIVAPRDYSMQFRY</sequence>
<dbReference type="InterPro" id="IPR004123">
    <property type="entry name" value="Dim1"/>
</dbReference>
<evidence type="ECO:0000256" key="2">
    <source>
        <dbReference type="ARBA" id="ARBA00008241"/>
    </source>
</evidence>
<dbReference type="SMART" id="SM01410">
    <property type="entry name" value="DIM1"/>
    <property type="match status" value="1"/>
</dbReference>
<evidence type="ECO:0000256" key="4">
    <source>
        <dbReference type="ARBA" id="ARBA00023187"/>
    </source>
</evidence>
<protein>
    <submittedName>
        <fullName evidence="6">YLS8 protein</fullName>
    </submittedName>
</protein>
<dbReference type="Proteomes" id="UP000604046">
    <property type="component" value="Unassembled WGS sequence"/>
</dbReference>
<dbReference type="PANTHER" id="PTHR12052:SF5">
    <property type="entry name" value="THIOREDOXIN-LIKE PROTEIN 4A"/>
    <property type="match status" value="1"/>
</dbReference>
<proteinExistence type="inferred from homology"/>
<dbReference type="PANTHER" id="PTHR12052">
    <property type="entry name" value="THIOREDOXIN-LIKE PROTEN 4A, 4B"/>
    <property type="match status" value="1"/>
</dbReference>
<dbReference type="Pfam" id="PF02966">
    <property type="entry name" value="DIM1"/>
    <property type="match status" value="1"/>
</dbReference>
<dbReference type="GO" id="GO:0005681">
    <property type="term" value="C:spliceosomal complex"/>
    <property type="evidence" value="ECO:0007669"/>
    <property type="project" value="TreeGrafter"/>
</dbReference>
<organism evidence="6 7">
    <name type="scientific">Symbiodinium natans</name>
    <dbReference type="NCBI Taxonomy" id="878477"/>
    <lineage>
        <taxon>Eukaryota</taxon>
        <taxon>Sar</taxon>
        <taxon>Alveolata</taxon>
        <taxon>Dinophyceae</taxon>
        <taxon>Suessiales</taxon>
        <taxon>Symbiodiniaceae</taxon>
        <taxon>Symbiodinium</taxon>
    </lineage>
</organism>
<keyword evidence="3" id="KW-0507">mRNA processing</keyword>
<dbReference type="InterPro" id="IPR036249">
    <property type="entry name" value="Thioredoxin-like_sf"/>
</dbReference>
<dbReference type="GO" id="GO:0005682">
    <property type="term" value="C:U5 snRNP"/>
    <property type="evidence" value="ECO:0007669"/>
    <property type="project" value="TreeGrafter"/>
</dbReference>
<evidence type="ECO:0000256" key="3">
    <source>
        <dbReference type="ARBA" id="ARBA00022664"/>
    </source>
</evidence>
<reference evidence="6" key="1">
    <citation type="submission" date="2021-02" db="EMBL/GenBank/DDBJ databases">
        <authorList>
            <person name="Dougan E. K."/>
            <person name="Rhodes N."/>
            <person name="Thang M."/>
            <person name="Chan C."/>
        </authorList>
    </citation>
    <scope>NUCLEOTIDE SEQUENCE</scope>
</reference>
<evidence type="ECO:0000313" key="7">
    <source>
        <dbReference type="Proteomes" id="UP000604046"/>
    </source>
</evidence>
<dbReference type="SUPFAM" id="SSF52833">
    <property type="entry name" value="Thioredoxin-like"/>
    <property type="match status" value="1"/>
</dbReference>
<dbReference type="GO" id="GO:0046540">
    <property type="term" value="C:U4/U6 x U5 tri-snRNP complex"/>
    <property type="evidence" value="ECO:0007669"/>
    <property type="project" value="InterPro"/>
</dbReference>
<dbReference type="GO" id="GO:0000398">
    <property type="term" value="P:mRNA splicing, via spliceosome"/>
    <property type="evidence" value="ECO:0007669"/>
    <property type="project" value="InterPro"/>
</dbReference>
<comment type="similarity">
    <text evidence="2">Belongs to the DIM1 family.</text>
</comment>
<keyword evidence="7" id="KW-1185">Reference proteome</keyword>
<dbReference type="EMBL" id="CAJNDS010002080">
    <property type="protein sequence ID" value="CAE7312254.1"/>
    <property type="molecule type" value="Genomic_DNA"/>
</dbReference>
<accession>A0A812NM78</accession>
<name>A0A812NM78_9DINO</name>
<comment type="subcellular location">
    <subcellularLocation>
        <location evidence="1">Nucleus</location>
    </subcellularLocation>
</comment>
<dbReference type="OrthoDB" id="147752at2759"/>
<evidence type="ECO:0000313" key="6">
    <source>
        <dbReference type="EMBL" id="CAE7312254.1"/>
    </source>
</evidence>
<dbReference type="Gene3D" id="3.40.30.10">
    <property type="entry name" value="Glutaredoxin"/>
    <property type="match status" value="1"/>
</dbReference>